<accession>A0A382NG23</accession>
<dbReference type="PROSITE" id="PS50297">
    <property type="entry name" value="ANK_REP_REGION"/>
    <property type="match status" value="1"/>
</dbReference>
<name>A0A382NG23_9ZZZZ</name>
<protein>
    <submittedName>
        <fullName evidence="1">Uncharacterized protein</fullName>
    </submittedName>
</protein>
<dbReference type="Pfam" id="PF00023">
    <property type="entry name" value="Ank"/>
    <property type="match status" value="1"/>
</dbReference>
<evidence type="ECO:0000313" key="1">
    <source>
        <dbReference type="EMBL" id="SVC59448.1"/>
    </source>
</evidence>
<sequence length="70" mass="7622">TALHHAASRGDDELIMYLVERGADVTVLSRKGQTTADMANGPQQRIPPYLETVALLEKLGSKNNHECVSC</sequence>
<dbReference type="SUPFAM" id="SSF48403">
    <property type="entry name" value="Ankyrin repeat"/>
    <property type="match status" value="1"/>
</dbReference>
<proteinExistence type="predicted"/>
<feature type="non-terminal residue" evidence="1">
    <location>
        <position position="1"/>
    </location>
</feature>
<reference evidence="1" key="1">
    <citation type="submission" date="2018-05" db="EMBL/GenBank/DDBJ databases">
        <authorList>
            <person name="Lanie J.A."/>
            <person name="Ng W.-L."/>
            <person name="Kazmierczak K.M."/>
            <person name="Andrzejewski T.M."/>
            <person name="Davidsen T.M."/>
            <person name="Wayne K.J."/>
            <person name="Tettelin H."/>
            <person name="Glass J.I."/>
            <person name="Rusch D."/>
            <person name="Podicherti R."/>
            <person name="Tsui H.-C.T."/>
            <person name="Winkler M.E."/>
        </authorList>
    </citation>
    <scope>NUCLEOTIDE SEQUENCE</scope>
</reference>
<gene>
    <name evidence="1" type="ORF">METZ01_LOCUS312302</name>
</gene>
<dbReference type="AlphaFoldDB" id="A0A382NG23"/>
<dbReference type="Gene3D" id="1.25.40.20">
    <property type="entry name" value="Ankyrin repeat-containing domain"/>
    <property type="match status" value="1"/>
</dbReference>
<dbReference type="InterPro" id="IPR002110">
    <property type="entry name" value="Ankyrin_rpt"/>
</dbReference>
<dbReference type="EMBL" id="UINC01099858">
    <property type="protein sequence ID" value="SVC59448.1"/>
    <property type="molecule type" value="Genomic_DNA"/>
</dbReference>
<dbReference type="InterPro" id="IPR036770">
    <property type="entry name" value="Ankyrin_rpt-contain_sf"/>
</dbReference>
<dbReference type="PROSITE" id="PS50088">
    <property type="entry name" value="ANK_REPEAT"/>
    <property type="match status" value="1"/>
</dbReference>
<organism evidence="1">
    <name type="scientific">marine metagenome</name>
    <dbReference type="NCBI Taxonomy" id="408172"/>
    <lineage>
        <taxon>unclassified sequences</taxon>
        <taxon>metagenomes</taxon>
        <taxon>ecological metagenomes</taxon>
    </lineage>
</organism>